<feature type="region of interest" description="Disordered" evidence="2">
    <location>
        <begin position="1"/>
        <end position="129"/>
    </location>
</feature>
<name>A0A9X0AZQ8_9HELO</name>
<feature type="compositionally biased region" description="Pro residues" evidence="2">
    <location>
        <begin position="1178"/>
        <end position="1190"/>
    </location>
</feature>
<gene>
    <name evidence="3" type="ORF">OCU04_002243</name>
</gene>
<feature type="compositionally biased region" description="Basic residues" evidence="2">
    <location>
        <begin position="153"/>
        <end position="162"/>
    </location>
</feature>
<keyword evidence="1" id="KW-0175">Coiled coil</keyword>
<comment type="caution">
    <text evidence="3">The sequence shown here is derived from an EMBL/GenBank/DDBJ whole genome shotgun (WGS) entry which is preliminary data.</text>
</comment>
<feature type="compositionally biased region" description="Basic and acidic residues" evidence="2">
    <location>
        <begin position="604"/>
        <end position="638"/>
    </location>
</feature>
<feature type="compositionally biased region" description="Basic and acidic residues" evidence="2">
    <location>
        <begin position="294"/>
        <end position="306"/>
    </location>
</feature>
<feature type="compositionally biased region" description="Gly residues" evidence="2">
    <location>
        <begin position="677"/>
        <end position="688"/>
    </location>
</feature>
<dbReference type="OrthoDB" id="3558403at2759"/>
<feature type="region of interest" description="Disordered" evidence="2">
    <location>
        <begin position="1030"/>
        <end position="1049"/>
    </location>
</feature>
<feature type="compositionally biased region" description="Basic and acidic residues" evidence="2">
    <location>
        <begin position="175"/>
        <end position="186"/>
    </location>
</feature>
<sequence length="1374" mass="154109">MAEVPEPGGDNPAGSKSGSLTLGSGKTGDLSGKTLVGQDSPNDVDLSGTIQDPDAPPPNTRRAVPGTSIGGLGGIGLPRTPGGDIDLSGIGRPPPRDTRPADPRPEQNAPQPNPQPQQVDISQFKNPDGSTDWARVAVVLSTKVQRGLQEARSRRRLQRPRRPRAEEPGPQPQGKSEDSQPPDRGKQAGRRFGGLRTRRNPSQAFLSKRGIPVTVLSDITEKTTPLASPEDKGKTGLPSPGGGGDEKSIKGKKSSGSHATNPGESEGEDDLDGASPVGTKPKPLPPSDNISPSKSEKFRRLTREPAKSLTIEQKFRQWIEHSQSSEKRTGAEENEGRVGKELMNARERHIAWIEDGKRAANDLIKNETDGNAVIALNKTIERLDRHLKEAWELEDKRANRNILKDHLELETSPTIKHKFEDQLRELNLQIENEEGKERIRLKRHMSGDSALISQLRKVADMTPAERAAFNIRSGQPFTAAASRPPGQLEQSSAERALRDKWIREDSPHENVVMKIESMSDSKEKTDAWKALQKVRRSLLLERQKELQQLWRKQADEMKADREFAWSEEEDGAEGEDVPGIKHLSQGKMGGIGRGSGGKDVAQAELDKARAQLAKDLERKKAEEAENAKKIEEAKKLEALKGTSGALTGRDSLPSYRGQGKPNPLGIELPKFPEVPGLRGGSGLSGRGGLRLRRPGQLDISGLGQMPEIKGFAGAETIEDGNTTKIKLPANPENKTPSPKALPYTAKTPLSPIHERRSEPVGYDTHPGVARFLENMAAERIRKEMLEKGIEPVDLDAMRKEVDEFTRPPRTDAGTLARNAAAELRRQERIKAAKERLEKAAKAEEERLKIKRAKEAKDIEEGIESRRPFSWEDPDSLAAAEEMEQRKKNDKNGEKLLKEMEEKKRLEKEIQERNAALKKAEEDAERLFKALEEQKRAEDEIRKKYFEDELKRKKEEKAAKEKKDREDAAKMWERIKNGAAIDLDAIVNKIAETARRAGTHPRLPVGDALKDQEKEVQDYIKKLKNELEQIGLGEKSEEGSTFEQQERERIERERRIQEEFEVRERERERQRILAAQREKEERESRPRAESELRQIMEGEREELQKAADREQLVDDEYEFDDELSFFQTISLGVHVPGLSWLGRTDPEFAESDSQSESSHHSLFDLTDEDSEYPDLSTSPPGPADPRLPPDAPASTHGKSPEESKIHLHLTIFTSPVQYLPDAPPLHYVCYKDIPLSWKISQLKDFLRAPKEVKADSGTLIEDFPGCVGFKKEDGEVIAEGSPEVKNMRLRMGKRWLNRESRTLMEEGFRDWENLIVLMVGEGENVEEGHWRDCVWEADGVAGWKEGWPGVGMARAPKDRRGWVGMEWDDFFLERY</sequence>
<protein>
    <submittedName>
        <fullName evidence="3">Uncharacterized protein</fullName>
    </submittedName>
</protein>
<feature type="region of interest" description="Disordered" evidence="2">
    <location>
        <begin position="1145"/>
        <end position="1199"/>
    </location>
</feature>
<feature type="compositionally biased region" description="Basic and acidic residues" evidence="2">
    <location>
        <begin position="1033"/>
        <end position="1049"/>
    </location>
</feature>
<feature type="compositionally biased region" description="Basic and acidic residues" evidence="2">
    <location>
        <begin position="94"/>
        <end position="105"/>
    </location>
</feature>
<feature type="region of interest" description="Disordered" evidence="2">
    <location>
        <begin position="562"/>
        <end position="765"/>
    </location>
</feature>
<accession>A0A9X0AZQ8</accession>
<dbReference type="PANTHER" id="PTHR14754:SF34">
    <property type="entry name" value="TRICHOHYALIN"/>
    <property type="match status" value="1"/>
</dbReference>
<feature type="compositionally biased region" description="Basic and acidic residues" evidence="2">
    <location>
        <begin position="313"/>
        <end position="339"/>
    </location>
</feature>
<evidence type="ECO:0000313" key="4">
    <source>
        <dbReference type="Proteomes" id="UP001152300"/>
    </source>
</evidence>
<evidence type="ECO:0000313" key="3">
    <source>
        <dbReference type="EMBL" id="KAJ8071939.1"/>
    </source>
</evidence>
<dbReference type="PANTHER" id="PTHR14754">
    <property type="entry name" value="TRANSCRIPTION ELONGATION FACTOR A"/>
    <property type="match status" value="1"/>
</dbReference>
<feature type="compositionally biased region" description="Acidic residues" evidence="2">
    <location>
        <begin position="565"/>
        <end position="576"/>
    </location>
</feature>
<reference evidence="3" key="1">
    <citation type="submission" date="2022-11" db="EMBL/GenBank/DDBJ databases">
        <title>Genome Resource of Sclerotinia nivalis Strain SnTB1, a Plant Pathogen Isolated from American Ginseng.</title>
        <authorList>
            <person name="Fan S."/>
        </authorList>
    </citation>
    <scope>NUCLEOTIDE SEQUENCE</scope>
    <source>
        <strain evidence="3">SnTB1</strain>
    </source>
</reference>
<feature type="coiled-coil region" evidence="1">
    <location>
        <begin position="376"/>
        <end position="436"/>
    </location>
</feature>
<evidence type="ECO:0000256" key="1">
    <source>
        <dbReference type="SAM" id="Coils"/>
    </source>
</evidence>
<keyword evidence="4" id="KW-1185">Reference proteome</keyword>
<feature type="coiled-coil region" evidence="1">
    <location>
        <begin position="826"/>
        <end position="853"/>
    </location>
</feature>
<feature type="compositionally biased region" description="Basic and acidic residues" evidence="2">
    <location>
        <begin position="882"/>
        <end position="899"/>
    </location>
</feature>
<feature type="region of interest" description="Disordered" evidence="2">
    <location>
        <begin position="141"/>
        <end position="339"/>
    </location>
</feature>
<feature type="compositionally biased region" description="Gly residues" evidence="2">
    <location>
        <begin position="587"/>
        <end position="597"/>
    </location>
</feature>
<dbReference type="Proteomes" id="UP001152300">
    <property type="component" value="Unassembled WGS sequence"/>
</dbReference>
<organism evidence="3 4">
    <name type="scientific">Sclerotinia nivalis</name>
    <dbReference type="NCBI Taxonomy" id="352851"/>
    <lineage>
        <taxon>Eukaryota</taxon>
        <taxon>Fungi</taxon>
        <taxon>Dikarya</taxon>
        <taxon>Ascomycota</taxon>
        <taxon>Pezizomycotina</taxon>
        <taxon>Leotiomycetes</taxon>
        <taxon>Helotiales</taxon>
        <taxon>Sclerotiniaceae</taxon>
        <taxon>Sclerotinia</taxon>
    </lineage>
</organism>
<proteinExistence type="predicted"/>
<dbReference type="GO" id="GO:0005634">
    <property type="term" value="C:nucleus"/>
    <property type="evidence" value="ECO:0007669"/>
    <property type="project" value="TreeGrafter"/>
</dbReference>
<feature type="compositionally biased region" description="Polar residues" evidence="2">
    <location>
        <begin position="119"/>
        <end position="129"/>
    </location>
</feature>
<feature type="region of interest" description="Disordered" evidence="2">
    <location>
        <begin position="1060"/>
        <end position="1108"/>
    </location>
</feature>
<dbReference type="EMBL" id="JAPEIS010000001">
    <property type="protein sequence ID" value="KAJ8071939.1"/>
    <property type="molecule type" value="Genomic_DNA"/>
</dbReference>
<evidence type="ECO:0000256" key="2">
    <source>
        <dbReference type="SAM" id="MobiDB-lite"/>
    </source>
</evidence>
<feature type="compositionally biased region" description="Low complexity" evidence="2">
    <location>
        <begin position="14"/>
        <end position="34"/>
    </location>
</feature>
<feature type="region of interest" description="Disordered" evidence="2">
    <location>
        <begin position="880"/>
        <end position="899"/>
    </location>
</feature>